<dbReference type="EMBL" id="CP043311">
    <property type="protein sequence ID" value="QEY62137.1"/>
    <property type="molecule type" value="Genomic_DNA"/>
</dbReference>
<evidence type="ECO:0000256" key="1">
    <source>
        <dbReference type="ARBA" id="ARBA00023015"/>
    </source>
</evidence>
<keyword evidence="2" id="KW-0238">DNA-binding</keyword>
<evidence type="ECO:0000256" key="2">
    <source>
        <dbReference type="ARBA" id="ARBA00023125"/>
    </source>
</evidence>
<evidence type="ECO:0000256" key="3">
    <source>
        <dbReference type="ARBA" id="ARBA00023163"/>
    </source>
</evidence>
<dbReference type="InterPro" id="IPR009057">
    <property type="entry name" value="Homeodomain-like_sf"/>
</dbReference>
<dbReference type="SUPFAM" id="SSF46689">
    <property type="entry name" value="Homeodomain-like"/>
    <property type="match status" value="2"/>
</dbReference>
<dbReference type="InterPro" id="IPR018060">
    <property type="entry name" value="HTH_AraC"/>
</dbReference>
<dbReference type="InterPro" id="IPR050204">
    <property type="entry name" value="AraC_XylS_family_regulators"/>
</dbReference>
<accession>A0A5J6QI18</accession>
<dbReference type="GO" id="GO:0003700">
    <property type="term" value="F:DNA-binding transcription factor activity"/>
    <property type="evidence" value="ECO:0007669"/>
    <property type="project" value="InterPro"/>
</dbReference>
<comment type="function">
    <text evidence="4">Regulatory protein of the TOL plasmid xyl operons. XylS activates the xylXYZLTEGFJQKIH operon required for the degradation of toluene, m-xylene and p-xylene.</text>
</comment>
<dbReference type="InterPro" id="IPR011051">
    <property type="entry name" value="RmlC_Cupin_sf"/>
</dbReference>
<dbReference type="Pfam" id="PF12833">
    <property type="entry name" value="HTH_18"/>
    <property type="match status" value="1"/>
</dbReference>
<dbReference type="PANTHER" id="PTHR46796:SF10">
    <property type="entry name" value="TRANSCRIPTIONAL ACTIVATOR FEAR"/>
    <property type="match status" value="1"/>
</dbReference>
<dbReference type="InterPro" id="IPR020449">
    <property type="entry name" value="Tscrpt_reg_AraC-type_HTH"/>
</dbReference>
<feature type="domain" description="HTH araC/xylS-type" evidence="5">
    <location>
        <begin position="150"/>
        <end position="248"/>
    </location>
</feature>
<name>A0A5J6QI18_9GAMM</name>
<dbReference type="RefSeq" id="WP_151132675.1">
    <property type="nucleotide sequence ID" value="NZ_CP043311.1"/>
</dbReference>
<dbReference type="AlphaFoldDB" id="A0A5J6QI18"/>
<dbReference type="Proteomes" id="UP000327179">
    <property type="component" value="Chromosome"/>
</dbReference>
<sequence>MHSILSLRQYNHDLLVHSHSHAQLVFGLSGSLDFEVDGRGARVQRQTLAVVPPEAQHACGSPGGSLCLVVDVPDDDWLRLTLGRHFDAGRRLLERPGALNLNPAQSQLVSWIAASPLADEVISGQSAGLLLASLAVPGTQVEDNGALPLAALDAHIDQHAARPLQVADLARLSGLSVARFHARFLAETGQTPMDYVRARRLRLGRQLLLESRLAVGEIAARVGYSSQSAFTAALSREFGITPRALRNGRE</sequence>
<dbReference type="Gene3D" id="2.60.120.10">
    <property type="entry name" value="Jelly Rolls"/>
    <property type="match status" value="1"/>
</dbReference>
<evidence type="ECO:0000259" key="5">
    <source>
        <dbReference type="PROSITE" id="PS01124"/>
    </source>
</evidence>
<reference evidence="6 7" key="1">
    <citation type="submission" date="2019-08" db="EMBL/GenBank/DDBJ databases">
        <title>Whole-genome Sequencing of e-waste polymer degrading bacterium Pseudomonas sp. strain PE08.</title>
        <authorList>
            <person name="Kirdat K."/>
            <person name="Debbarma P."/>
            <person name="Narawade N."/>
            <person name="Suyal D."/>
            <person name="Thorat V."/>
            <person name="Shouche Y."/>
            <person name="Goel R."/>
            <person name="Yadav A."/>
        </authorList>
    </citation>
    <scope>NUCLEOTIDE SEQUENCE [LARGE SCALE GENOMIC DNA]</scope>
    <source>
        <strain evidence="6 7">PE08</strain>
    </source>
</reference>
<dbReference type="GO" id="GO:0043565">
    <property type="term" value="F:sequence-specific DNA binding"/>
    <property type="evidence" value="ECO:0007669"/>
    <property type="project" value="InterPro"/>
</dbReference>
<dbReference type="SMART" id="SM00342">
    <property type="entry name" value="HTH_ARAC"/>
    <property type="match status" value="1"/>
</dbReference>
<proteinExistence type="predicted"/>
<keyword evidence="1" id="KW-0805">Transcription regulation</keyword>
<evidence type="ECO:0000313" key="7">
    <source>
        <dbReference type="Proteomes" id="UP000327179"/>
    </source>
</evidence>
<dbReference type="PRINTS" id="PR00032">
    <property type="entry name" value="HTHARAC"/>
</dbReference>
<keyword evidence="7" id="KW-1185">Reference proteome</keyword>
<dbReference type="PANTHER" id="PTHR46796">
    <property type="entry name" value="HTH-TYPE TRANSCRIPTIONAL ACTIVATOR RHAS-RELATED"/>
    <property type="match status" value="1"/>
</dbReference>
<keyword evidence="3" id="KW-0804">Transcription</keyword>
<gene>
    <name evidence="6" type="ORF">FXN65_08660</name>
</gene>
<dbReference type="InterPro" id="IPR014710">
    <property type="entry name" value="RmlC-like_jellyroll"/>
</dbReference>
<evidence type="ECO:0000256" key="4">
    <source>
        <dbReference type="ARBA" id="ARBA00037345"/>
    </source>
</evidence>
<dbReference type="SUPFAM" id="SSF51182">
    <property type="entry name" value="RmlC-like cupins"/>
    <property type="match status" value="1"/>
</dbReference>
<protein>
    <submittedName>
        <fullName evidence="6">Helix-turn-helix transcriptional regulator</fullName>
    </submittedName>
</protein>
<evidence type="ECO:0000313" key="6">
    <source>
        <dbReference type="EMBL" id="QEY62137.1"/>
    </source>
</evidence>
<dbReference type="KEGG" id="plal:FXN65_08660"/>
<dbReference type="PROSITE" id="PS01124">
    <property type="entry name" value="HTH_ARAC_FAMILY_2"/>
    <property type="match status" value="1"/>
</dbReference>
<organism evidence="6 7">
    <name type="scientific">Metapseudomonas lalkuanensis</name>
    <dbReference type="NCBI Taxonomy" id="2604832"/>
    <lineage>
        <taxon>Bacteria</taxon>
        <taxon>Pseudomonadati</taxon>
        <taxon>Pseudomonadota</taxon>
        <taxon>Gammaproteobacteria</taxon>
        <taxon>Pseudomonadales</taxon>
        <taxon>Pseudomonadaceae</taxon>
        <taxon>Metapseudomonas</taxon>
    </lineage>
</organism>
<dbReference type="Gene3D" id="1.10.10.60">
    <property type="entry name" value="Homeodomain-like"/>
    <property type="match status" value="1"/>
</dbReference>